<dbReference type="EMBL" id="CP097635">
    <property type="protein sequence ID" value="URI06531.1"/>
    <property type="molecule type" value="Genomic_DNA"/>
</dbReference>
<feature type="transmembrane region" description="Helical" evidence="1">
    <location>
        <begin position="93"/>
        <end position="112"/>
    </location>
</feature>
<evidence type="ECO:0000313" key="2">
    <source>
        <dbReference type="EMBL" id="URI06531.1"/>
    </source>
</evidence>
<name>A0ABY4S622_AQUTE</name>
<dbReference type="Pfam" id="PF11086">
    <property type="entry name" value="DUF2878"/>
    <property type="match status" value="1"/>
</dbReference>
<evidence type="ECO:0000256" key="1">
    <source>
        <dbReference type="SAM" id="Phobius"/>
    </source>
</evidence>
<keyword evidence="1" id="KW-0472">Membrane</keyword>
<dbReference type="PROSITE" id="PS51257">
    <property type="entry name" value="PROKAR_LIPOPROTEIN"/>
    <property type="match status" value="1"/>
</dbReference>
<reference evidence="2" key="1">
    <citation type="submission" date="2022-05" db="EMBL/GenBank/DDBJ databases">
        <title>An RpoN-dependent PEP-CTERM gene is involved in floc formation of an Aquincola tertiaricarbonis strain.</title>
        <authorList>
            <person name="Qiu D."/>
            <person name="Xia M."/>
        </authorList>
    </citation>
    <scope>NUCLEOTIDE SEQUENCE</scope>
    <source>
        <strain evidence="2">RN12</strain>
    </source>
</reference>
<keyword evidence="3" id="KW-1185">Reference proteome</keyword>
<evidence type="ECO:0000313" key="3">
    <source>
        <dbReference type="Proteomes" id="UP001056201"/>
    </source>
</evidence>
<proteinExistence type="predicted"/>
<feature type="transmembrane region" description="Helical" evidence="1">
    <location>
        <begin position="38"/>
        <end position="55"/>
    </location>
</feature>
<organism evidence="2 3">
    <name type="scientific">Aquincola tertiaricarbonis</name>
    <dbReference type="NCBI Taxonomy" id="391953"/>
    <lineage>
        <taxon>Bacteria</taxon>
        <taxon>Pseudomonadati</taxon>
        <taxon>Pseudomonadota</taxon>
        <taxon>Betaproteobacteria</taxon>
        <taxon>Burkholderiales</taxon>
        <taxon>Sphaerotilaceae</taxon>
        <taxon>Aquincola</taxon>
    </lineage>
</organism>
<dbReference type="Proteomes" id="UP001056201">
    <property type="component" value="Chromosome 1"/>
</dbReference>
<dbReference type="InterPro" id="IPR021306">
    <property type="entry name" value="DUF2878"/>
</dbReference>
<keyword evidence="1" id="KW-1133">Transmembrane helix</keyword>
<gene>
    <name evidence="2" type="ORF">MW290_11510</name>
</gene>
<feature type="transmembrane region" description="Helical" evidence="1">
    <location>
        <begin position="124"/>
        <end position="147"/>
    </location>
</feature>
<dbReference type="RefSeq" id="WP_250194794.1">
    <property type="nucleotide sequence ID" value="NZ_CP097635.1"/>
</dbReference>
<feature type="transmembrane region" description="Helical" evidence="1">
    <location>
        <begin position="153"/>
        <end position="171"/>
    </location>
</feature>
<accession>A0ABY4S622</accession>
<sequence>MSPPPRPWPRRLLPFAQFALTQAAWFACVLGAARGQPGWGIAVAAVVVVLNFLVSDRRRADAALLLLALAIGLAWDTLLLRLEVVVYAAPGPLAGWAPGWILALWALFAVLVRQPMAWLHGRPLLAAALGAVGGPLSYASAVALGAGTLPDRPMALVVLAVGWAAITPVLTEAARALSARATAPG</sequence>
<protein>
    <submittedName>
        <fullName evidence="2">DUF2878 domain-containing protein</fullName>
    </submittedName>
</protein>
<feature type="transmembrane region" description="Helical" evidence="1">
    <location>
        <begin position="62"/>
        <end position="81"/>
    </location>
</feature>
<feature type="transmembrane region" description="Helical" evidence="1">
    <location>
        <begin position="12"/>
        <end position="32"/>
    </location>
</feature>
<keyword evidence="1" id="KW-0812">Transmembrane</keyword>